<name>A0A1V6T2Q1_9EURO</name>
<proteinExistence type="predicted"/>
<sequence length="400" mass="43999">MAVTWRGDLHMDTAPAATLPSKLEIKSLETAVIELPTKCSSPPSPSQSSPKMDILKVKRIDPPTAAAATATVTTSMAAIPDSPPPPPPPNSNSNTKTNSTNRPRRASRPTSATGSAQHSRSNSRSTARSRPPSRHGSLHSSRRVVTTASIVPVPPARTSPHERRASLLALHRESCRLFQENDDTSIACPDDIRSVPALSRASSSTYNSRRELEGRTSSDAGGSGPPSPVASSQSSRRFEFEHRNSISSTISPIPLQSRDRSNTLPSKTPEYDSENVQTQSPSASSIHVPATVMEWTSPESRRAEYEKIDRAGRGVRGLWRRVAPRWCQTREARTPFFEEGNTSREGSVRRFRMDLPDEELDDDEIAPDEKPHVQIFDFLGKGMDHGPRRWTYRRTKTSPA</sequence>
<feature type="compositionally biased region" description="Low complexity" evidence="1">
    <location>
        <begin position="64"/>
        <end position="78"/>
    </location>
</feature>
<comment type="caution">
    <text evidence="2">The sequence shown here is derived from an EMBL/GenBank/DDBJ whole genome shotgun (WGS) entry which is preliminary data.</text>
</comment>
<feature type="compositionally biased region" description="Low complexity" evidence="1">
    <location>
        <begin position="91"/>
        <end position="101"/>
    </location>
</feature>
<organism evidence="2 3">
    <name type="scientific">Penicillium steckii</name>
    <dbReference type="NCBI Taxonomy" id="303698"/>
    <lineage>
        <taxon>Eukaryota</taxon>
        <taxon>Fungi</taxon>
        <taxon>Dikarya</taxon>
        <taxon>Ascomycota</taxon>
        <taxon>Pezizomycotina</taxon>
        <taxon>Eurotiomycetes</taxon>
        <taxon>Eurotiomycetidae</taxon>
        <taxon>Eurotiales</taxon>
        <taxon>Aspergillaceae</taxon>
        <taxon>Penicillium</taxon>
    </lineage>
</organism>
<keyword evidence="3" id="KW-1185">Reference proteome</keyword>
<feature type="compositionally biased region" description="Pro residues" evidence="1">
    <location>
        <begin position="81"/>
        <end position="90"/>
    </location>
</feature>
<feature type="compositionally biased region" description="Low complexity" evidence="1">
    <location>
        <begin position="119"/>
        <end position="130"/>
    </location>
</feature>
<evidence type="ECO:0000256" key="1">
    <source>
        <dbReference type="SAM" id="MobiDB-lite"/>
    </source>
</evidence>
<accession>A0A1V6T2Q1</accession>
<dbReference type="Proteomes" id="UP000191285">
    <property type="component" value="Unassembled WGS sequence"/>
</dbReference>
<feature type="compositionally biased region" description="Polar residues" evidence="1">
    <location>
        <begin position="274"/>
        <end position="285"/>
    </location>
</feature>
<gene>
    <name evidence="2" type="ORF">PENSTE_c013G03424</name>
</gene>
<dbReference type="OrthoDB" id="5366332at2759"/>
<feature type="region of interest" description="Disordered" evidence="1">
    <location>
        <begin position="36"/>
        <end position="165"/>
    </location>
</feature>
<protein>
    <submittedName>
        <fullName evidence="2">Uncharacterized protein</fullName>
    </submittedName>
</protein>
<feature type="compositionally biased region" description="Polar residues" evidence="1">
    <location>
        <begin position="108"/>
        <end position="118"/>
    </location>
</feature>
<feature type="region of interest" description="Disordered" evidence="1">
    <location>
        <begin position="178"/>
        <end position="285"/>
    </location>
</feature>
<dbReference type="EMBL" id="MLKD01000013">
    <property type="protein sequence ID" value="OQE20421.1"/>
    <property type="molecule type" value="Genomic_DNA"/>
</dbReference>
<dbReference type="AlphaFoldDB" id="A0A1V6T2Q1"/>
<reference evidence="3" key="1">
    <citation type="journal article" date="2017" name="Nat. Microbiol.">
        <title>Global analysis of biosynthetic gene clusters reveals vast potential of secondary metabolite production in Penicillium species.</title>
        <authorList>
            <person name="Nielsen J.C."/>
            <person name="Grijseels S."/>
            <person name="Prigent S."/>
            <person name="Ji B."/>
            <person name="Dainat J."/>
            <person name="Nielsen K.F."/>
            <person name="Frisvad J.C."/>
            <person name="Workman M."/>
            <person name="Nielsen J."/>
        </authorList>
    </citation>
    <scope>NUCLEOTIDE SEQUENCE [LARGE SCALE GENOMIC DNA]</scope>
    <source>
        <strain evidence="3">IBT 24891</strain>
    </source>
</reference>
<evidence type="ECO:0000313" key="3">
    <source>
        <dbReference type="Proteomes" id="UP000191285"/>
    </source>
</evidence>
<evidence type="ECO:0000313" key="2">
    <source>
        <dbReference type="EMBL" id="OQE20421.1"/>
    </source>
</evidence>
<feature type="compositionally biased region" description="Basic residues" evidence="1">
    <location>
        <begin position="131"/>
        <end position="142"/>
    </location>
</feature>